<proteinExistence type="predicted"/>
<dbReference type="SUPFAM" id="SSF54236">
    <property type="entry name" value="Ubiquitin-like"/>
    <property type="match status" value="1"/>
</dbReference>
<feature type="compositionally biased region" description="Pro residues" evidence="1">
    <location>
        <begin position="1"/>
        <end position="11"/>
    </location>
</feature>
<dbReference type="Pfam" id="PF10075">
    <property type="entry name" value="CSN8_PSD8_EIF3K"/>
    <property type="match status" value="1"/>
</dbReference>
<dbReference type="SUPFAM" id="SSF56784">
    <property type="entry name" value="HAD-like"/>
    <property type="match status" value="1"/>
</dbReference>
<comment type="caution">
    <text evidence="3">The sequence shown here is derived from an EMBL/GenBank/DDBJ whole genome shotgun (WGS) entry which is preliminary data.</text>
</comment>
<dbReference type="CDD" id="cd01813">
    <property type="entry name" value="Ubl_UBLCP1"/>
    <property type="match status" value="1"/>
</dbReference>
<feature type="domain" description="Ubiquitin-like" evidence="2">
    <location>
        <begin position="318"/>
        <end position="394"/>
    </location>
</feature>
<dbReference type="Pfam" id="PF03031">
    <property type="entry name" value="NIF"/>
    <property type="match status" value="1"/>
</dbReference>
<dbReference type="Gene3D" id="3.40.50.1000">
    <property type="entry name" value="HAD superfamily/HAD-like"/>
    <property type="match status" value="2"/>
</dbReference>
<feature type="compositionally biased region" description="Polar residues" evidence="1">
    <location>
        <begin position="52"/>
        <end position="66"/>
    </location>
</feature>
<dbReference type="SMART" id="SM00213">
    <property type="entry name" value="UBQ"/>
    <property type="match status" value="1"/>
</dbReference>
<dbReference type="InterPro" id="IPR051658">
    <property type="entry name" value="UBLCP1"/>
</dbReference>
<dbReference type="InterPro" id="IPR000626">
    <property type="entry name" value="Ubiquitin-like_dom"/>
</dbReference>
<accession>A0ABR3EZ65</accession>
<dbReference type="EMBL" id="JBAHYK010001422">
    <property type="protein sequence ID" value="KAL0568077.1"/>
    <property type="molecule type" value="Genomic_DNA"/>
</dbReference>
<dbReference type="InterPro" id="IPR033464">
    <property type="entry name" value="CSN8_PSD8_EIF3K"/>
</dbReference>
<evidence type="ECO:0000313" key="3">
    <source>
        <dbReference type="EMBL" id="KAL0568077.1"/>
    </source>
</evidence>
<dbReference type="Proteomes" id="UP001465976">
    <property type="component" value="Unassembled WGS sequence"/>
</dbReference>
<dbReference type="PROSITE" id="PS50053">
    <property type="entry name" value="UBIQUITIN_2"/>
    <property type="match status" value="1"/>
</dbReference>
<dbReference type="Gene3D" id="3.10.20.90">
    <property type="entry name" value="Phosphatidylinositol 3-kinase Catalytic Subunit, Chain A, domain 1"/>
    <property type="match status" value="1"/>
</dbReference>
<evidence type="ECO:0000313" key="4">
    <source>
        <dbReference type="Proteomes" id="UP001465976"/>
    </source>
</evidence>
<keyword evidence="4" id="KW-1185">Reference proteome</keyword>
<protein>
    <recommendedName>
        <fullName evidence="2">Ubiquitin-like domain-containing protein</fullName>
    </recommendedName>
</protein>
<dbReference type="PANTHER" id="PTHR48493:SF1">
    <property type="entry name" value="UBIQUITIN-LIKE DOMAIN-CONTAINING CTD PHOSPHATASE 1"/>
    <property type="match status" value="1"/>
</dbReference>
<evidence type="ECO:0000256" key="1">
    <source>
        <dbReference type="SAM" id="MobiDB-lite"/>
    </source>
</evidence>
<evidence type="ECO:0000259" key="2">
    <source>
        <dbReference type="PROSITE" id="PS50053"/>
    </source>
</evidence>
<dbReference type="PANTHER" id="PTHR48493">
    <property type="entry name" value="UBIQUITIN-LIKE DOMAIN-CONTAINING CTD PHOSPHATASE 1"/>
    <property type="match status" value="1"/>
</dbReference>
<reference evidence="3 4" key="1">
    <citation type="submission" date="2024-02" db="EMBL/GenBank/DDBJ databases">
        <title>A draft genome for the cacao thread blight pathogen Marasmius crinis-equi.</title>
        <authorList>
            <person name="Cohen S.P."/>
            <person name="Baruah I.K."/>
            <person name="Amoako-Attah I."/>
            <person name="Bukari Y."/>
            <person name="Meinhardt L.W."/>
            <person name="Bailey B.A."/>
        </authorList>
    </citation>
    <scope>NUCLEOTIDE SEQUENCE [LARGE SCALE GENOMIC DNA]</scope>
    <source>
        <strain evidence="3 4">GH-76</strain>
    </source>
</reference>
<feature type="compositionally biased region" description="Polar residues" evidence="1">
    <location>
        <begin position="22"/>
        <end position="39"/>
    </location>
</feature>
<dbReference type="InterPro" id="IPR029071">
    <property type="entry name" value="Ubiquitin-like_domsf"/>
</dbReference>
<feature type="region of interest" description="Disordered" evidence="1">
    <location>
        <begin position="1"/>
        <end position="66"/>
    </location>
</feature>
<dbReference type="InterPro" id="IPR023214">
    <property type="entry name" value="HAD_sf"/>
</dbReference>
<feature type="compositionally biased region" description="Low complexity" evidence="1">
    <location>
        <begin position="40"/>
        <end position="51"/>
    </location>
</feature>
<gene>
    <name evidence="3" type="ORF">V5O48_013921</name>
</gene>
<name>A0ABR3EZ65_9AGAR</name>
<organism evidence="3 4">
    <name type="scientific">Marasmius crinis-equi</name>
    <dbReference type="NCBI Taxonomy" id="585013"/>
    <lineage>
        <taxon>Eukaryota</taxon>
        <taxon>Fungi</taxon>
        <taxon>Dikarya</taxon>
        <taxon>Basidiomycota</taxon>
        <taxon>Agaricomycotina</taxon>
        <taxon>Agaricomycetes</taxon>
        <taxon>Agaricomycetidae</taxon>
        <taxon>Agaricales</taxon>
        <taxon>Marasmiineae</taxon>
        <taxon>Marasmiaceae</taxon>
        <taxon>Marasmius</taxon>
    </lineage>
</organism>
<dbReference type="InterPro" id="IPR004274">
    <property type="entry name" value="FCP1_dom"/>
</dbReference>
<sequence>MANGPPTPPPADAIEMDDETRTTSSSMLQTAESSTDVPETSTSTASTVGGSPRQQTQETPAEATPSSAIYQKYIPKLLDHSASLRFSELIDDAVRADLAQLDGDHELGRLQITIPLVLSYMITDDLPLARSALRRMNHFFRDIPIVQTLGSLLVAVSGRDYAQIYNRAEALVDFVTLPSFPSRDLGRIIHNIVPNFVNHFRSQTLLLLTRAYTSLPMRLAVVYIGLPPDKVQSCWSFTHVHVAVALTYLAVMTVNGWTYDPTTETFVPPKGKSKGPTASTLVQAQAVASDGSSVIETEAEVARSTTHLNAVGEEERWVTLQFSWSGKPYSLDIADSDRVFDLKTAIHDLTRVPPERQKILGLVKGKLPPDQGRISELKLVTGKKFTLLGTPEGDEIKDPSQLADLPDVVNDLDFDFTQDPAAVAAYKNDQRNIRKVKEASEKLNVNVIHPLREGKKLLVLDIDYTILDTKPLTSGSLPPAECARPGLHEFLEAVYPYYDMLDKTCMFTVFSERDGKEWQHSVKALQIIWNHFPQFNASNTIHIDDLSRNFALNPQSGLKIHAFKNAHTPQSLADRELWKLSRYLIHIANLPDFKTVSHKAWKEVAKSLPPS</sequence>
<dbReference type="InterPro" id="IPR036412">
    <property type="entry name" value="HAD-like_sf"/>
</dbReference>
<dbReference type="SMART" id="SM00577">
    <property type="entry name" value="CPDc"/>
    <property type="match status" value="1"/>
</dbReference>